<proteinExistence type="predicted"/>
<dbReference type="AlphaFoldDB" id="A0A1I2EKX2"/>
<gene>
    <name evidence="3" type="ORF">SAMN04515678_1257</name>
</gene>
<evidence type="ECO:0000313" key="4">
    <source>
        <dbReference type="Proteomes" id="UP000325289"/>
    </source>
</evidence>
<evidence type="ECO:0000259" key="2">
    <source>
        <dbReference type="Pfam" id="PF07331"/>
    </source>
</evidence>
<dbReference type="Proteomes" id="UP000325289">
    <property type="component" value="Unassembled WGS sequence"/>
</dbReference>
<dbReference type="RefSeq" id="WP_149758978.1">
    <property type="nucleotide sequence ID" value="NZ_FOMS01000025.1"/>
</dbReference>
<sequence>MPNLNLCSSIMTCLFLIGLSVVLAGPAFDLPGLGPRGGLQAGTLPQFVVVMVALLATLSLVSDLLKWRRGRQPGAEIEPEVAPLRQVVFVGGGIMALLAVYVFAWRPLPFPLISFVFFTIVSAILAPPAARNPRGYGVIALTGLLFSICVWALFTSVLKVPLR</sequence>
<feature type="transmembrane region" description="Helical" evidence="1">
    <location>
        <begin position="86"/>
        <end position="104"/>
    </location>
</feature>
<evidence type="ECO:0000256" key="1">
    <source>
        <dbReference type="SAM" id="Phobius"/>
    </source>
</evidence>
<accession>A0A1I2EKX2</accession>
<dbReference type="EMBL" id="FOMS01000025">
    <property type="protein sequence ID" value="SFE93098.1"/>
    <property type="molecule type" value="Genomic_DNA"/>
</dbReference>
<feature type="domain" description="DUF1468" evidence="2">
    <location>
        <begin position="13"/>
        <end position="162"/>
    </location>
</feature>
<evidence type="ECO:0000313" key="3">
    <source>
        <dbReference type="EMBL" id="SFE93098.1"/>
    </source>
</evidence>
<reference evidence="3 4" key="1">
    <citation type="submission" date="2016-10" db="EMBL/GenBank/DDBJ databases">
        <authorList>
            <person name="Varghese N."/>
            <person name="Submissions S."/>
        </authorList>
    </citation>
    <scope>NUCLEOTIDE SEQUENCE [LARGE SCALE GENOMIC DNA]</scope>
    <source>
        <strain evidence="4">YIM D21,KCTC 23444,ACCC 10710</strain>
    </source>
</reference>
<keyword evidence="1" id="KW-1133">Transmembrane helix</keyword>
<keyword evidence="4" id="KW-1185">Reference proteome</keyword>
<keyword evidence="1" id="KW-0472">Membrane</keyword>
<feature type="transmembrane region" description="Helical" evidence="1">
    <location>
        <begin position="136"/>
        <end position="154"/>
    </location>
</feature>
<organism evidence="3 4">
    <name type="scientific">Roseivivax sediminis</name>
    <dbReference type="NCBI Taxonomy" id="936889"/>
    <lineage>
        <taxon>Bacteria</taxon>
        <taxon>Pseudomonadati</taxon>
        <taxon>Pseudomonadota</taxon>
        <taxon>Alphaproteobacteria</taxon>
        <taxon>Rhodobacterales</taxon>
        <taxon>Roseobacteraceae</taxon>
        <taxon>Roseivivax</taxon>
    </lineage>
</organism>
<dbReference type="Pfam" id="PF07331">
    <property type="entry name" value="TctB"/>
    <property type="match status" value="1"/>
</dbReference>
<protein>
    <submittedName>
        <fullName evidence="3">Tripartite tricarboxylate transporter TctB family protein</fullName>
    </submittedName>
</protein>
<feature type="transmembrane region" description="Helical" evidence="1">
    <location>
        <begin position="110"/>
        <end position="129"/>
    </location>
</feature>
<dbReference type="OrthoDB" id="8479953at2"/>
<dbReference type="InterPro" id="IPR009936">
    <property type="entry name" value="DUF1468"/>
</dbReference>
<keyword evidence="1" id="KW-0812">Transmembrane</keyword>
<name>A0A1I2EKX2_9RHOB</name>
<feature type="transmembrane region" description="Helical" evidence="1">
    <location>
        <begin position="48"/>
        <end position="65"/>
    </location>
</feature>